<sequence length="291" mass="33786">MEVILIWLLHLFKIQYFEEQEYKLIKAEYDKLKDVETTSTTKKYHDRIILFPDVTWDNSIVEIAFKRINSIDKTIKTVIIPNKNVALRDEIKESIIKLVTTCAKKTKSSKKHIVNFFNTDNTTTKEFKAVIEQLKALGKKREENGDVMACLMCEEVEKVVIKMGKDSRLTASEKQERLKKHCVQLPYSIQIPTLKIKNTSCAYMYVVFRIGERAMKTKIIKVTRKKGEKQVIQNLEEYELETINKKGMLMKGKHMLFIAAAITIISILAVILIKKYNEDNIEESGNNSKKE</sequence>
<proteinExistence type="predicted"/>
<keyword evidence="1" id="KW-1133">Transmembrane helix</keyword>
<evidence type="ECO:0000256" key="1">
    <source>
        <dbReference type="SAM" id="Phobius"/>
    </source>
</evidence>
<feature type="transmembrane region" description="Helical" evidence="1">
    <location>
        <begin position="255"/>
        <end position="273"/>
    </location>
</feature>
<dbReference type="EMBL" id="LWDP01000007">
    <property type="protein sequence ID" value="ORD94849.1"/>
    <property type="molecule type" value="Genomic_DNA"/>
</dbReference>
<keyword evidence="1" id="KW-0812">Transmembrane</keyword>
<dbReference type="Proteomes" id="UP000192639">
    <property type="component" value="Unassembled WGS sequence"/>
</dbReference>
<evidence type="ECO:0000313" key="3">
    <source>
        <dbReference type="Proteomes" id="UP000192639"/>
    </source>
</evidence>
<comment type="caution">
    <text evidence="2">The sequence shown here is derived from an EMBL/GenBank/DDBJ whole genome shotgun (WGS) entry which is preliminary data.</text>
</comment>
<dbReference type="AlphaFoldDB" id="A0A1Y1S8R4"/>
<keyword evidence="3" id="KW-1185">Reference proteome</keyword>
<accession>A0A1Y1S8R4</accession>
<protein>
    <submittedName>
        <fullName evidence="2">Uncharacterized protein</fullName>
    </submittedName>
</protein>
<name>A0A1Y1S8R4_9MICR</name>
<gene>
    <name evidence="2" type="ORF">ECANGB1_2075</name>
</gene>
<organism evidence="2 3">
    <name type="scientific">Enterospora canceri</name>
    <dbReference type="NCBI Taxonomy" id="1081671"/>
    <lineage>
        <taxon>Eukaryota</taxon>
        <taxon>Fungi</taxon>
        <taxon>Fungi incertae sedis</taxon>
        <taxon>Microsporidia</taxon>
        <taxon>Enterocytozoonidae</taxon>
        <taxon>Enterospora</taxon>
    </lineage>
</organism>
<dbReference type="VEuPathDB" id="MicrosporidiaDB:ECANGB1_2075"/>
<evidence type="ECO:0000313" key="2">
    <source>
        <dbReference type="EMBL" id="ORD94849.1"/>
    </source>
</evidence>
<keyword evidence="1" id="KW-0472">Membrane</keyword>
<reference evidence="2 3" key="1">
    <citation type="journal article" date="2017" name="Environ. Microbiol.">
        <title>Decay of the glycolytic pathway and adaptation to intranuclear parasitism within Enterocytozoonidae microsporidia.</title>
        <authorList>
            <person name="Wiredu Boakye D."/>
            <person name="Jaroenlak P."/>
            <person name="Prachumwat A."/>
            <person name="Williams T.A."/>
            <person name="Bateman K.S."/>
            <person name="Itsathitphaisarn O."/>
            <person name="Sritunyalucksana K."/>
            <person name="Paszkiewicz K.H."/>
            <person name="Moore K.A."/>
            <person name="Stentiford G.D."/>
            <person name="Williams B.A."/>
        </authorList>
    </citation>
    <scope>NUCLEOTIDE SEQUENCE [LARGE SCALE GENOMIC DNA]</scope>
    <source>
        <strain evidence="2 3">GB1</strain>
    </source>
</reference>